<evidence type="ECO:0000313" key="2">
    <source>
        <dbReference type="EMBL" id="RCV61951.1"/>
    </source>
</evidence>
<dbReference type="RefSeq" id="WP_114397057.1">
    <property type="nucleotide sequence ID" value="NZ_QEIM01000025.1"/>
</dbReference>
<protein>
    <submittedName>
        <fullName evidence="2">NAD-dependent dehydratase</fullName>
    </submittedName>
</protein>
<dbReference type="AlphaFoldDB" id="A0A368TDL1"/>
<keyword evidence="3" id="KW-1185">Reference proteome</keyword>
<dbReference type="Pfam" id="PF13460">
    <property type="entry name" value="NAD_binding_10"/>
    <property type="match status" value="1"/>
</dbReference>
<dbReference type="PANTHER" id="PTHR15020:SF50">
    <property type="entry name" value="UPF0659 PROTEIN YMR090W"/>
    <property type="match status" value="1"/>
</dbReference>
<gene>
    <name evidence="2" type="ORF">DEF24_03080</name>
</gene>
<dbReference type="InterPro" id="IPR036291">
    <property type="entry name" value="NAD(P)-bd_dom_sf"/>
</dbReference>
<dbReference type="CDD" id="cd05243">
    <property type="entry name" value="SDR_a5"/>
    <property type="match status" value="1"/>
</dbReference>
<dbReference type="Gene3D" id="3.40.50.720">
    <property type="entry name" value="NAD(P)-binding Rossmann-like Domain"/>
    <property type="match status" value="1"/>
</dbReference>
<reference evidence="2 3" key="1">
    <citation type="submission" date="2018-04" db="EMBL/GenBank/DDBJ databases">
        <title>Novel actinobacteria from marine sediment.</title>
        <authorList>
            <person name="Ng Z.Y."/>
            <person name="Tan G.Y.A."/>
        </authorList>
    </citation>
    <scope>NUCLEOTIDE SEQUENCE [LARGE SCALE GENOMIC DNA]</scope>
    <source>
        <strain evidence="2 3">TPS81</strain>
    </source>
</reference>
<dbReference type="PANTHER" id="PTHR15020">
    <property type="entry name" value="FLAVIN REDUCTASE-RELATED"/>
    <property type="match status" value="1"/>
</dbReference>
<dbReference type="Proteomes" id="UP000253318">
    <property type="component" value="Unassembled WGS sequence"/>
</dbReference>
<comment type="caution">
    <text evidence="2">The sequence shown here is derived from an EMBL/GenBank/DDBJ whole genome shotgun (WGS) entry which is preliminary data.</text>
</comment>
<dbReference type="EMBL" id="QEIN01000013">
    <property type="protein sequence ID" value="RCV61951.1"/>
    <property type="molecule type" value="Genomic_DNA"/>
</dbReference>
<organism evidence="2 3">
    <name type="scientific">Marinitenerispora sediminis</name>
    <dbReference type="NCBI Taxonomy" id="1931232"/>
    <lineage>
        <taxon>Bacteria</taxon>
        <taxon>Bacillati</taxon>
        <taxon>Actinomycetota</taxon>
        <taxon>Actinomycetes</taxon>
        <taxon>Streptosporangiales</taxon>
        <taxon>Nocardiopsidaceae</taxon>
        <taxon>Marinitenerispora</taxon>
    </lineage>
</organism>
<dbReference type="OrthoDB" id="4248066at2"/>
<evidence type="ECO:0000259" key="1">
    <source>
        <dbReference type="Pfam" id="PF13460"/>
    </source>
</evidence>
<name>A0A368TDL1_9ACTN</name>
<sequence>MRIVIAGGHGKIALRLERLLAARGDSPVALIRNPDHIDDVRAAGAEPAVIDLEAATVTELTEKVMGADAVVFAAGAGPGSGELRKDTVDRAAAKLLADAASLAGVRRYLMVSAIGVDAGPGPDAEPVWAAYVRAKKAADDDLRDRSLELDWTILRPGRLTDDPGTGSVRLAPEVPRGAVSRDDVAAVLVALLDSPASTGRVLELVGGDTPIAEAVAAACAE</sequence>
<proteinExistence type="predicted"/>
<feature type="domain" description="NAD(P)-binding" evidence="1">
    <location>
        <begin position="7"/>
        <end position="195"/>
    </location>
</feature>
<evidence type="ECO:0000313" key="3">
    <source>
        <dbReference type="Proteomes" id="UP000253318"/>
    </source>
</evidence>
<dbReference type="InterPro" id="IPR016040">
    <property type="entry name" value="NAD(P)-bd_dom"/>
</dbReference>
<dbReference type="SUPFAM" id="SSF51735">
    <property type="entry name" value="NAD(P)-binding Rossmann-fold domains"/>
    <property type="match status" value="1"/>
</dbReference>
<accession>A0A368TDL1</accession>